<evidence type="ECO:0000313" key="2">
    <source>
        <dbReference type="Proteomes" id="UP001177670"/>
    </source>
</evidence>
<proteinExistence type="predicted"/>
<protein>
    <submittedName>
        <fullName evidence="1">Uncharacterized protein</fullName>
    </submittedName>
</protein>
<dbReference type="AlphaFoldDB" id="A0AA40KJY2"/>
<accession>A0AA40KJY2</accession>
<dbReference type="Proteomes" id="UP001177670">
    <property type="component" value="Unassembled WGS sequence"/>
</dbReference>
<dbReference type="EMBL" id="JAHYIQ010000021">
    <property type="protein sequence ID" value="KAK1123088.1"/>
    <property type="molecule type" value="Genomic_DNA"/>
</dbReference>
<reference evidence="1" key="1">
    <citation type="submission" date="2021-10" db="EMBL/GenBank/DDBJ databases">
        <title>Melipona bicolor Genome sequencing and assembly.</title>
        <authorList>
            <person name="Araujo N.S."/>
            <person name="Arias M.C."/>
        </authorList>
    </citation>
    <scope>NUCLEOTIDE SEQUENCE</scope>
    <source>
        <strain evidence="1">USP_2M_L1-L4_2017</strain>
        <tissue evidence="1">Whole body</tissue>
    </source>
</reference>
<name>A0AA40KJY2_9HYME</name>
<comment type="caution">
    <text evidence="1">The sequence shown here is derived from an EMBL/GenBank/DDBJ whole genome shotgun (WGS) entry which is preliminary data.</text>
</comment>
<gene>
    <name evidence="1" type="ORF">K0M31_008721</name>
</gene>
<keyword evidence="2" id="KW-1185">Reference proteome</keyword>
<sequence length="344" mass="38890">MTCTQPDCKQEDIKDVKISPKYLQCDQYPCCDRWYRPRRNQDGDPASKEEPYPAIESLANAREIGPLPESMNFTGPRYGPGRYCSTTWPVPPFASAAQEKIAHSSVDQRVDKDVRRYHPISVMPGIDRISDTASGHAENSFAGCDSTETTCQREFCFTRSLYDLCNRQLDPLEARMREDQNRFQATNEEEAIGKDLSACSGCPDQEIPGGRLSVIHSRVSPCQGKTVALQLPERGGSCEKSDSGEDLTCRGSCFVWKSPRRQVANRVTASPWKQTIRPYHLPKLQPIVLQPHVDDAVSVFHRFFHTMVSLSASLPYANRLRKFVEKITVSLRRENRVARDVNCE</sequence>
<evidence type="ECO:0000313" key="1">
    <source>
        <dbReference type="EMBL" id="KAK1123088.1"/>
    </source>
</evidence>
<organism evidence="1 2">
    <name type="scientific">Melipona bicolor</name>
    <dbReference type="NCBI Taxonomy" id="60889"/>
    <lineage>
        <taxon>Eukaryota</taxon>
        <taxon>Metazoa</taxon>
        <taxon>Ecdysozoa</taxon>
        <taxon>Arthropoda</taxon>
        <taxon>Hexapoda</taxon>
        <taxon>Insecta</taxon>
        <taxon>Pterygota</taxon>
        <taxon>Neoptera</taxon>
        <taxon>Endopterygota</taxon>
        <taxon>Hymenoptera</taxon>
        <taxon>Apocrita</taxon>
        <taxon>Aculeata</taxon>
        <taxon>Apoidea</taxon>
        <taxon>Anthophila</taxon>
        <taxon>Apidae</taxon>
        <taxon>Melipona</taxon>
    </lineage>
</organism>